<keyword evidence="3" id="KW-0540">Nuclease</keyword>
<proteinExistence type="inferred from homology"/>
<keyword evidence="14" id="KW-1185">Reference proteome</keyword>
<evidence type="ECO:0000256" key="9">
    <source>
        <dbReference type="ARBA" id="ARBA00022842"/>
    </source>
</evidence>
<comment type="caution">
    <text evidence="13">The sequence shown here is derived from an EMBL/GenBank/DDBJ whole genome shotgun (WGS) entry which is preliminary data.</text>
</comment>
<dbReference type="InterPro" id="IPR021869">
    <property type="entry name" value="RNase_Zc3h12_NYN"/>
</dbReference>
<feature type="compositionally biased region" description="Acidic residues" evidence="11">
    <location>
        <begin position="228"/>
        <end position="239"/>
    </location>
</feature>
<evidence type="ECO:0000259" key="12">
    <source>
        <dbReference type="PROSITE" id="PS50103"/>
    </source>
</evidence>
<reference evidence="13" key="1">
    <citation type="journal article" date="2020" name="bioRxiv">
        <title>Chromosome-level reference genome of the European wasp spider Argiope bruennichi: a resource for studies on range expansion and evolutionary adaptation.</title>
        <authorList>
            <person name="Sheffer M.M."/>
            <person name="Hoppe A."/>
            <person name="Krehenwinkel H."/>
            <person name="Uhl G."/>
            <person name="Kuss A.W."/>
            <person name="Jensen L."/>
            <person name="Jensen C."/>
            <person name="Gillespie R.G."/>
            <person name="Hoff K.J."/>
            <person name="Prost S."/>
        </authorList>
    </citation>
    <scope>NUCLEOTIDE SEQUENCE</scope>
</reference>
<feature type="region of interest" description="Disordered" evidence="11">
    <location>
        <begin position="228"/>
        <end position="261"/>
    </location>
</feature>
<evidence type="ECO:0000256" key="2">
    <source>
        <dbReference type="ARBA" id="ARBA00010922"/>
    </source>
</evidence>
<feature type="compositionally biased region" description="Polar residues" evidence="11">
    <location>
        <begin position="316"/>
        <end position="325"/>
    </location>
</feature>
<gene>
    <name evidence="13" type="ORF">HNY73_003246</name>
</gene>
<dbReference type="PANTHER" id="PTHR12876">
    <property type="entry name" value="N4BP1-RELATED"/>
    <property type="match status" value="1"/>
</dbReference>
<dbReference type="PROSITE" id="PS50103">
    <property type="entry name" value="ZF_C3H1"/>
    <property type="match status" value="1"/>
</dbReference>
<reference evidence="13" key="2">
    <citation type="submission" date="2020-06" db="EMBL/GenBank/DDBJ databases">
        <authorList>
            <person name="Sheffer M."/>
        </authorList>
    </citation>
    <scope>NUCLEOTIDE SEQUENCE</scope>
</reference>
<dbReference type="PANTHER" id="PTHR12876:SF35">
    <property type="entry name" value="LD08718P-RELATED"/>
    <property type="match status" value="1"/>
</dbReference>
<evidence type="ECO:0000256" key="10">
    <source>
        <dbReference type="PROSITE-ProRule" id="PRU00723"/>
    </source>
</evidence>
<evidence type="ECO:0000256" key="11">
    <source>
        <dbReference type="SAM" id="MobiDB-lite"/>
    </source>
</evidence>
<feature type="compositionally biased region" description="Polar residues" evidence="11">
    <location>
        <begin position="600"/>
        <end position="624"/>
    </location>
</feature>
<feature type="zinc finger region" description="C3H1-type" evidence="10">
    <location>
        <begin position="519"/>
        <end position="544"/>
    </location>
</feature>
<comment type="cofactor">
    <cofactor evidence="1">
        <name>Mg(2+)</name>
        <dbReference type="ChEBI" id="CHEBI:18420"/>
    </cofactor>
</comment>
<feature type="region of interest" description="Disordered" evidence="11">
    <location>
        <begin position="316"/>
        <end position="347"/>
    </location>
</feature>
<keyword evidence="9" id="KW-0460">Magnesium</keyword>
<dbReference type="InterPro" id="IPR051101">
    <property type="entry name" value="ZC3H12/N4BP1_RNase_Reg"/>
</dbReference>
<dbReference type="GO" id="GO:0005634">
    <property type="term" value="C:nucleus"/>
    <property type="evidence" value="ECO:0007669"/>
    <property type="project" value="TreeGrafter"/>
</dbReference>
<dbReference type="AlphaFoldDB" id="A0A8T0G2C9"/>
<dbReference type="GO" id="GO:0036464">
    <property type="term" value="C:cytoplasmic ribonucleoprotein granule"/>
    <property type="evidence" value="ECO:0007669"/>
    <property type="project" value="TreeGrafter"/>
</dbReference>
<dbReference type="GO" id="GO:0003729">
    <property type="term" value="F:mRNA binding"/>
    <property type="evidence" value="ECO:0007669"/>
    <property type="project" value="TreeGrafter"/>
</dbReference>
<feature type="region of interest" description="Disordered" evidence="11">
    <location>
        <begin position="560"/>
        <end position="671"/>
    </location>
</feature>
<evidence type="ECO:0000313" key="13">
    <source>
        <dbReference type="EMBL" id="KAF8795393.1"/>
    </source>
</evidence>
<dbReference type="InterPro" id="IPR040546">
    <property type="entry name" value="Rege-1_UBA-like"/>
</dbReference>
<dbReference type="GO" id="GO:0008270">
    <property type="term" value="F:zinc ion binding"/>
    <property type="evidence" value="ECO:0007669"/>
    <property type="project" value="UniProtKB-KW"/>
</dbReference>
<keyword evidence="7" id="KW-0378">Hydrolase</keyword>
<dbReference type="GO" id="GO:0016787">
    <property type="term" value="F:hydrolase activity"/>
    <property type="evidence" value="ECO:0007669"/>
    <property type="project" value="UniProtKB-KW"/>
</dbReference>
<feature type="compositionally biased region" description="Basic and acidic residues" evidence="11">
    <location>
        <begin position="625"/>
        <end position="641"/>
    </location>
</feature>
<feature type="domain" description="C3H1-type" evidence="12">
    <location>
        <begin position="519"/>
        <end position="544"/>
    </location>
</feature>
<evidence type="ECO:0000256" key="5">
    <source>
        <dbReference type="ARBA" id="ARBA00022759"/>
    </source>
</evidence>
<keyword evidence="8 10" id="KW-0862">Zinc</keyword>
<dbReference type="FunFam" id="3.40.50.11980:FF:000001">
    <property type="entry name" value="ZC3H12A isoform 1"/>
    <property type="match status" value="1"/>
</dbReference>
<evidence type="ECO:0000256" key="3">
    <source>
        <dbReference type="ARBA" id="ARBA00022722"/>
    </source>
</evidence>
<dbReference type="GO" id="GO:0004521">
    <property type="term" value="F:RNA endonuclease activity"/>
    <property type="evidence" value="ECO:0007669"/>
    <property type="project" value="TreeGrafter"/>
</dbReference>
<feature type="compositionally biased region" description="Basic and acidic residues" evidence="11">
    <location>
        <begin position="567"/>
        <end position="584"/>
    </location>
</feature>
<name>A0A8T0G2C9_ARGBR</name>
<dbReference type="InterPro" id="IPR000571">
    <property type="entry name" value="Znf_CCCH"/>
</dbReference>
<dbReference type="Pfam" id="PF18039">
    <property type="entry name" value="UBA_6"/>
    <property type="match status" value="1"/>
</dbReference>
<dbReference type="Gene3D" id="3.40.50.11980">
    <property type="match status" value="1"/>
</dbReference>
<evidence type="ECO:0000256" key="4">
    <source>
        <dbReference type="ARBA" id="ARBA00022723"/>
    </source>
</evidence>
<keyword evidence="4 10" id="KW-0479">Metal-binding</keyword>
<feature type="compositionally biased region" description="Basic and acidic residues" evidence="11">
    <location>
        <begin position="326"/>
        <end position="336"/>
    </location>
</feature>
<evidence type="ECO:0000256" key="8">
    <source>
        <dbReference type="ARBA" id="ARBA00022833"/>
    </source>
</evidence>
<dbReference type="EMBL" id="JABXBU010000002">
    <property type="protein sequence ID" value="KAF8795393.1"/>
    <property type="molecule type" value="Genomic_DNA"/>
</dbReference>
<dbReference type="Pfam" id="PF11977">
    <property type="entry name" value="RNase_Zc3h12a"/>
    <property type="match status" value="1"/>
</dbReference>
<organism evidence="13 14">
    <name type="scientific">Argiope bruennichi</name>
    <name type="common">Wasp spider</name>
    <name type="synonym">Aranea bruennichi</name>
    <dbReference type="NCBI Taxonomy" id="94029"/>
    <lineage>
        <taxon>Eukaryota</taxon>
        <taxon>Metazoa</taxon>
        <taxon>Ecdysozoa</taxon>
        <taxon>Arthropoda</taxon>
        <taxon>Chelicerata</taxon>
        <taxon>Arachnida</taxon>
        <taxon>Araneae</taxon>
        <taxon>Araneomorphae</taxon>
        <taxon>Entelegynae</taxon>
        <taxon>Araneoidea</taxon>
        <taxon>Araneidae</taxon>
        <taxon>Argiope</taxon>
    </lineage>
</organism>
<dbReference type="InterPro" id="IPR040757">
    <property type="entry name" value="Regnase_1/ZC3H12_C"/>
</dbReference>
<dbReference type="CDD" id="cd18729">
    <property type="entry name" value="PIN_Zc3h12-like"/>
    <property type="match status" value="1"/>
</dbReference>
<comment type="similarity">
    <text evidence="2">Belongs to the ZC3H12 family.</text>
</comment>
<evidence type="ECO:0000256" key="6">
    <source>
        <dbReference type="ARBA" id="ARBA00022771"/>
    </source>
</evidence>
<evidence type="ECO:0000256" key="1">
    <source>
        <dbReference type="ARBA" id="ARBA00001946"/>
    </source>
</evidence>
<feature type="compositionally biased region" description="Polar residues" evidence="11">
    <location>
        <begin position="657"/>
        <end position="671"/>
    </location>
</feature>
<dbReference type="Pfam" id="PF18561">
    <property type="entry name" value="Regnase_1_C"/>
    <property type="match status" value="1"/>
</dbReference>
<sequence>MCPLKSTFFSEAYSSALRHIGIYFPKKSICDFNYGSRQIVASSGKESKELKVKRFFASQFETLFVNTNHLHHTKKRLKVGNLPPPFSWKKRAQTVSVPCGSGTPSPQSRWQILVAYGFPLRCGAHPNRTPERTAIRLRELGLAASAWRRSALATGETMHLSWMRSGSLAAEWLARKRMLRLINDSTNVHLWQTFGLPFKQDFCVSKMLLVCIDWLKKRVFRQGRNLESEDSSYDSDCEVADSAGTPQSEQPGGGIRHPGSCGSRHVRSELHWTSGIALKLGYTEKQVQTALQKLGPQPSQNELLAELIRLGASATFRNQSPSGTSERTDDTIDHFDGGVSGRADGEDPSNLRHIVIDGSNVAMSHGNKEVFSCRGIQICVDWFRARGHKNITVFVPRWRKENSRPDAPCTEQEILAQLEKERMLVFTPSRHVGGRRLVCYDDRYILRLAVESDGIVVSNDNYRDLASENPEFKRIVEDRLLMYSFVNDRFMPPDDPLGRHGPSLDNFLRKTHCPPRTSESLPPPCPYGKKCTYGNKCKYYHPERGNQPQKSVTERLAEQAKIPLQEVKSRGLKSRESSPGDKLKSSVQMPSSTKAKKQPLSRTKSLVPSSALPGNSSDKSSQLVERTKSDGSAVKQDEKSALPKMGNPYGTPYGPPWSSTTMPQISLTTDSSQRGWATIPTTLPHNIAGSCAEMFLEPDGGGGHLFVAKRLSDPDNKAMKNLPSGHQPPEMTNLHRKLQRQLTLNPAYDPRLVQLGGYMDRSSHSLVSQPQENPAAWSRTDRMIPRSNSQENVHLLQSGYGHVPLGRLGSDGSRVAGNFPMASPHLWDTDPSSARLAMAPEHQTVTRIASAPDSCHQWPPSARMQHLNSTSDTRLNLYPDQQMNPLQLGNYPEMQQQRHWLSQSHGLDPPRPMMGSSWQEQSPSGIARGTSQVLSQPVRPSSVPPPGLIQTGRPASPDFCDGARHRLYFHLASIFPKEQVQTVMEMYPQETNPQKICAAILSMFPKG</sequence>
<keyword evidence="5" id="KW-0255">Endonuclease</keyword>
<protein>
    <submittedName>
        <fullName evidence="13">Putative ribonuclease ZC3H12B like protein</fullName>
    </submittedName>
</protein>
<accession>A0A8T0G2C9</accession>
<evidence type="ECO:0000313" key="14">
    <source>
        <dbReference type="Proteomes" id="UP000807504"/>
    </source>
</evidence>
<keyword evidence="6 10" id="KW-0863">Zinc-finger</keyword>
<evidence type="ECO:0000256" key="7">
    <source>
        <dbReference type="ARBA" id="ARBA00022801"/>
    </source>
</evidence>
<dbReference type="Proteomes" id="UP000807504">
    <property type="component" value="Unassembled WGS sequence"/>
</dbReference>